<evidence type="ECO:0000313" key="4">
    <source>
        <dbReference type="Proteomes" id="UP001597510"/>
    </source>
</evidence>
<dbReference type="InterPro" id="IPR034015">
    <property type="entry name" value="M1_LTA4H"/>
</dbReference>
<dbReference type="Pfam" id="PF01433">
    <property type="entry name" value="Peptidase_M1"/>
    <property type="match status" value="1"/>
</dbReference>
<protein>
    <submittedName>
        <fullName evidence="3">M1 family metallopeptidase</fullName>
        <ecNumber evidence="3">3.4.11.-</ecNumber>
    </submittedName>
</protein>
<keyword evidence="3" id="KW-0378">Hydrolase</keyword>
<gene>
    <name evidence="3" type="ORF">ACFSR2_02420</name>
</gene>
<name>A0ABW5J234_9BACT</name>
<dbReference type="PANTHER" id="PTHR45726">
    <property type="entry name" value="LEUKOTRIENE A-4 HYDROLASE"/>
    <property type="match status" value="1"/>
</dbReference>
<keyword evidence="3" id="KW-0645">Protease</keyword>
<feature type="domain" description="Peptidase M1 membrane alanine aminopeptidase" evidence="2">
    <location>
        <begin position="354"/>
        <end position="495"/>
    </location>
</feature>
<dbReference type="EC" id="3.4.11.-" evidence="3"/>
<feature type="signal peptide" evidence="1">
    <location>
        <begin position="1"/>
        <end position="19"/>
    </location>
</feature>
<comment type="caution">
    <text evidence="3">The sequence shown here is derived from an EMBL/GenBank/DDBJ whole genome shotgun (WGS) entry which is preliminary data.</text>
</comment>
<dbReference type="Proteomes" id="UP001597510">
    <property type="component" value="Unassembled WGS sequence"/>
</dbReference>
<evidence type="ECO:0000256" key="1">
    <source>
        <dbReference type="SAM" id="SignalP"/>
    </source>
</evidence>
<dbReference type="RefSeq" id="WP_340236425.1">
    <property type="nucleotide sequence ID" value="NZ_JBBEWC010000006.1"/>
</dbReference>
<feature type="chain" id="PRO_5045969304" evidence="1">
    <location>
        <begin position="20"/>
        <end position="637"/>
    </location>
</feature>
<reference evidence="4" key="1">
    <citation type="journal article" date="2019" name="Int. J. Syst. Evol. Microbiol.">
        <title>The Global Catalogue of Microorganisms (GCM) 10K type strain sequencing project: providing services to taxonomists for standard genome sequencing and annotation.</title>
        <authorList>
            <consortium name="The Broad Institute Genomics Platform"/>
            <consortium name="The Broad Institute Genome Sequencing Center for Infectious Disease"/>
            <person name="Wu L."/>
            <person name="Ma J."/>
        </authorList>
    </citation>
    <scope>NUCLEOTIDE SEQUENCE [LARGE SCALE GENOMIC DNA]</scope>
    <source>
        <strain evidence="4">KCTC 52344</strain>
    </source>
</reference>
<dbReference type="SUPFAM" id="SSF55486">
    <property type="entry name" value="Metalloproteases ('zincins'), catalytic domain"/>
    <property type="match status" value="1"/>
</dbReference>
<evidence type="ECO:0000259" key="2">
    <source>
        <dbReference type="Pfam" id="PF01433"/>
    </source>
</evidence>
<keyword evidence="1" id="KW-0732">Signal</keyword>
<proteinExistence type="predicted"/>
<dbReference type="PANTHER" id="PTHR45726:SF3">
    <property type="entry name" value="LEUKOTRIENE A-4 HYDROLASE"/>
    <property type="match status" value="1"/>
</dbReference>
<keyword evidence="3" id="KW-0031">Aminopeptidase</keyword>
<dbReference type="CDD" id="cd09604">
    <property type="entry name" value="M1_APN_like"/>
    <property type="match status" value="1"/>
</dbReference>
<accession>A0ABW5J234</accession>
<evidence type="ECO:0000313" key="3">
    <source>
        <dbReference type="EMBL" id="MFD2519720.1"/>
    </source>
</evidence>
<sequence>MNKLLSICLLCCLIVQAKAQNKPLSNRIANYTINVVLDAEKKTLKGQEILEWKNTSTDNISELQFHLYLNAFRDKNSTFMKESGGQLRGDVVDASVKNNLGSIDIESMKVRNGENLTKSIKFIQPDDLNDKDKTVISVALSKPLRPNESITLDINYKAKLPKIFARTGFADNYFLVGQWFPKIGVYEPAGMRYATKGQWNCHQFHANTEFYADFGTYKVSMTVPKDYKVAATGVFQSESLHTNNTKTITYMADDVHDFAWTASPRFIISERQWKHVKIKAVMQPEHTGSTDRYFNSAITALNYFEKHLGKYPHTVLSLIDPPVNGAGSGGMEYPTFITCGTAWGLPRGLKFPEIVTVHEFGHQYFQGMLASNEFEESFLDEGFNQYYEGRIMDENYAPGSQIDFLGFTINDMETSRISYVTMKNPSITQVYRNAWQYPKGTYSVMTYTKTATWLKTLENMIGRSTMDEVMQTYFIRWRFKHPCVRDFIDVVNEIVPKRTNNRFGEDMNWYFEQVVYKAPVLDYALKSITNIEKGNKVSGEFTVQRLGDMVLPTEISVNFADGKQELIPWNGEDKSKVFRFDKAIASVKIDPQNKLLLDLNFNNNSKAIDPSTLALKKYTMKIMFWIQNMMQWMAGLA</sequence>
<dbReference type="Gene3D" id="1.10.390.10">
    <property type="entry name" value="Neutral Protease Domain 2"/>
    <property type="match status" value="1"/>
</dbReference>
<keyword evidence="4" id="KW-1185">Reference proteome</keyword>
<organism evidence="3 4">
    <name type="scientific">Emticicia soli</name>
    <dbReference type="NCBI Taxonomy" id="2027878"/>
    <lineage>
        <taxon>Bacteria</taxon>
        <taxon>Pseudomonadati</taxon>
        <taxon>Bacteroidota</taxon>
        <taxon>Cytophagia</taxon>
        <taxon>Cytophagales</taxon>
        <taxon>Leadbetterellaceae</taxon>
        <taxon>Emticicia</taxon>
    </lineage>
</organism>
<dbReference type="InterPro" id="IPR027268">
    <property type="entry name" value="Peptidase_M4/M1_CTD_sf"/>
</dbReference>
<dbReference type="EMBL" id="JBHULC010000003">
    <property type="protein sequence ID" value="MFD2519720.1"/>
    <property type="molecule type" value="Genomic_DNA"/>
</dbReference>
<dbReference type="InterPro" id="IPR014782">
    <property type="entry name" value="Peptidase_M1_dom"/>
</dbReference>
<dbReference type="GO" id="GO:0004177">
    <property type="term" value="F:aminopeptidase activity"/>
    <property type="evidence" value="ECO:0007669"/>
    <property type="project" value="UniProtKB-KW"/>
</dbReference>